<organism evidence="1 2">
    <name type="scientific">Parathielavia hyrcaniae</name>
    <dbReference type="NCBI Taxonomy" id="113614"/>
    <lineage>
        <taxon>Eukaryota</taxon>
        <taxon>Fungi</taxon>
        <taxon>Dikarya</taxon>
        <taxon>Ascomycota</taxon>
        <taxon>Pezizomycotina</taxon>
        <taxon>Sordariomycetes</taxon>
        <taxon>Sordariomycetidae</taxon>
        <taxon>Sordariales</taxon>
        <taxon>Chaetomiaceae</taxon>
        <taxon>Parathielavia</taxon>
    </lineage>
</organism>
<name>A0AAN6SXR9_9PEZI</name>
<reference evidence="1" key="2">
    <citation type="submission" date="2023-05" db="EMBL/GenBank/DDBJ databases">
        <authorList>
            <consortium name="Lawrence Berkeley National Laboratory"/>
            <person name="Steindorff A."/>
            <person name="Hensen N."/>
            <person name="Bonometti L."/>
            <person name="Westerberg I."/>
            <person name="Brannstrom I.O."/>
            <person name="Guillou S."/>
            <person name="Cros-Aarteil S."/>
            <person name="Calhoun S."/>
            <person name="Haridas S."/>
            <person name="Kuo A."/>
            <person name="Mondo S."/>
            <person name="Pangilinan J."/>
            <person name="Riley R."/>
            <person name="Labutti K."/>
            <person name="Andreopoulos B."/>
            <person name="Lipzen A."/>
            <person name="Chen C."/>
            <person name="Yanf M."/>
            <person name="Daum C."/>
            <person name="Ng V."/>
            <person name="Clum A."/>
            <person name="Ohm R."/>
            <person name="Martin F."/>
            <person name="Silar P."/>
            <person name="Natvig D."/>
            <person name="Lalanne C."/>
            <person name="Gautier V."/>
            <person name="Ament-Velasquez S.L."/>
            <person name="Kruys A."/>
            <person name="Hutchinson M.I."/>
            <person name="Powell A.J."/>
            <person name="Barry K."/>
            <person name="Miller A.N."/>
            <person name="Grigoriev I.V."/>
            <person name="Debuchy R."/>
            <person name="Gladieux P."/>
            <person name="Thoren M.H."/>
            <person name="Johannesson H."/>
        </authorList>
    </citation>
    <scope>NUCLEOTIDE SEQUENCE</scope>
    <source>
        <strain evidence="1">CBS 757.83</strain>
    </source>
</reference>
<evidence type="ECO:0000313" key="1">
    <source>
        <dbReference type="EMBL" id="KAK4096747.1"/>
    </source>
</evidence>
<protein>
    <submittedName>
        <fullName evidence="1">Mitochondrial glycoprotein</fullName>
    </submittedName>
</protein>
<dbReference type="SUPFAM" id="SSF54529">
    <property type="entry name" value="Mitochondrial glycoprotein MAM33-like"/>
    <property type="match status" value="1"/>
</dbReference>
<evidence type="ECO:0000313" key="2">
    <source>
        <dbReference type="Proteomes" id="UP001305647"/>
    </source>
</evidence>
<dbReference type="Proteomes" id="UP001305647">
    <property type="component" value="Unassembled WGS sequence"/>
</dbReference>
<gene>
    <name evidence="1" type="ORF">N658DRAFT_480074</name>
</gene>
<dbReference type="Gene3D" id="3.10.280.10">
    <property type="entry name" value="Mitochondrial glycoprotein"/>
    <property type="match status" value="1"/>
</dbReference>
<dbReference type="InterPro" id="IPR003428">
    <property type="entry name" value="MAM33"/>
</dbReference>
<dbReference type="PANTHER" id="PTHR10826:SF1">
    <property type="entry name" value="COMPLEMENT COMPONENT 1 Q SUBCOMPONENT-BINDING PROTEIN, MITOCHONDRIAL"/>
    <property type="match status" value="1"/>
</dbReference>
<dbReference type="GO" id="GO:0042256">
    <property type="term" value="P:cytosolic ribosome assembly"/>
    <property type="evidence" value="ECO:0007669"/>
    <property type="project" value="TreeGrafter"/>
</dbReference>
<comment type="caution">
    <text evidence="1">The sequence shown here is derived from an EMBL/GenBank/DDBJ whole genome shotgun (WGS) entry which is preliminary data.</text>
</comment>
<dbReference type="PANTHER" id="PTHR10826">
    <property type="entry name" value="COMPLEMENT COMPONENT 1"/>
    <property type="match status" value="1"/>
</dbReference>
<dbReference type="AlphaFoldDB" id="A0AAN6SXR9"/>
<dbReference type="Pfam" id="PF02330">
    <property type="entry name" value="MAM33"/>
    <property type="match status" value="1"/>
</dbReference>
<proteinExistence type="predicted"/>
<keyword evidence="2" id="KW-1185">Reference proteome</keyword>
<dbReference type="InterPro" id="IPR036561">
    <property type="entry name" value="MAM33_sf"/>
</dbReference>
<sequence length="299" mass="32936">MLSIRTLARSAPRALARASTTSAPSRCQRTSSILSARTSSFLRTQQASAFSTSPFRRAMAGEVDEEVSAKLASEIEFEDHVKQNEPLPASIKDFMDNSPWKVEDVSGKEDVILTRTFGDEKITVSFSIADLHNYEPDMMEDDQAMEDELDDIEGGRSAQDQRGGAADLANEANEDVEAGADEAAVPVRLNVVIEKPNKGALNVEALAQDGAIVVENLYYYTDPKLAHSSDANAVHAAQDTYPGPPFGSLDEDLQILMERYLEERGVTQQLAVFAPDYMDYKEQKEYTAWLKNVKGFIDA</sequence>
<reference evidence="1" key="1">
    <citation type="journal article" date="2023" name="Mol. Phylogenet. Evol.">
        <title>Genome-scale phylogeny and comparative genomics of the fungal order Sordariales.</title>
        <authorList>
            <person name="Hensen N."/>
            <person name="Bonometti L."/>
            <person name="Westerberg I."/>
            <person name="Brannstrom I.O."/>
            <person name="Guillou S."/>
            <person name="Cros-Aarteil S."/>
            <person name="Calhoun S."/>
            <person name="Haridas S."/>
            <person name="Kuo A."/>
            <person name="Mondo S."/>
            <person name="Pangilinan J."/>
            <person name="Riley R."/>
            <person name="LaButti K."/>
            <person name="Andreopoulos B."/>
            <person name="Lipzen A."/>
            <person name="Chen C."/>
            <person name="Yan M."/>
            <person name="Daum C."/>
            <person name="Ng V."/>
            <person name="Clum A."/>
            <person name="Steindorff A."/>
            <person name="Ohm R.A."/>
            <person name="Martin F."/>
            <person name="Silar P."/>
            <person name="Natvig D.O."/>
            <person name="Lalanne C."/>
            <person name="Gautier V."/>
            <person name="Ament-Velasquez S.L."/>
            <person name="Kruys A."/>
            <person name="Hutchinson M.I."/>
            <person name="Powell A.J."/>
            <person name="Barry K."/>
            <person name="Miller A.N."/>
            <person name="Grigoriev I.V."/>
            <person name="Debuchy R."/>
            <person name="Gladieux P."/>
            <person name="Hiltunen Thoren M."/>
            <person name="Johannesson H."/>
        </authorList>
    </citation>
    <scope>NUCLEOTIDE SEQUENCE</scope>
    <source>
        <strain evidence="1">CBS 757.83</strain>
    </source>
</reference>
<dbReference type="EMBL" id="MU863698">
    <property type="protein sequence ID" value="KAK4096747.1"/>
    <property type="molecule type" value="Genomic_DNA"/>
</dbReference>
<accession>A0AAN6SXR9</accession>
<dbReference type="GO" id="GO:0005759">
    <property type="term" value="C:mitochondrial matrix"/>
    <property type="evidence" value="ECO:0007669"/>
    <property type="project" value="InterPro"/>
</dbReference>